<dbReference type="InterPro" id="IPR014043">
    <property type="entry name" value="Acyl_transferase_dom"/>
</dbReference>
<dbReference type="InterPro" id="IPR036291">
    <property type="entry name" value="NAD(P)-bd_dom_sf"/>
</dbReference>
<dbReference type="PROSITE" id="PS52004">
    <property type="entry name" value="KS3_2"/>
    <property type="match status" value="2"/>
</dbReference>
<comment type="caution">
    <text evidence="12">The sequence shown here is derived from an EMBL/GenBank/DDBJ whole genome shotgun (WGS) entry which is preliminary data.</text>
</comment>
<keyword evidence="5" id="KW-0511">Multifunctional enzyme</keyword>
<feature type="active site" description="Proton acceptor; for dehydratase activity" evidence="7">
    <location>
        <position position="2199"/>
    </location>
</feature>
<dbReference type="PANTHER" id="PTHR43775:SF37">
    <property type="entry name" value="SI:DKEY-61P9.11"/>
    <property type="match status" value="1"/>
</dbReference>
<dbReference type="GO" id="GO:0031177">
    <property type="term" value="F:phosphopantetheine binding"/>
    <property type="evidence" value="ECO:0007669"/>
    <property type="project" value="InterPro"/>
</dbReference>
<dbReference type="PROSITE" id="PS00012">
    <property type="entry name" value="PHOSPHOPANTETHEINE"/>
    <property type="match status" value="1"/>
</dbReference>
<dbReference type="OrthoDB" id="329835at2759"/>
<evidence type="ECO:0000256" key="7">
    <source>
        <dbReference type="PROSITE-ProRule" id="PRU01363"/>
    </source>
</evidence>
<dbReference type="InterPro" id="IPR014031">
    <property type="entry name" value="Ketoacyl_synth_C"/>
</dbReference>
<keyword evidence="1" id="KW-0596">Phosphopantetheine</keyword>
<proteinExistence type="predicted"/>
<dbReference type="GO" id="GO:0044550">
    <property type="term" value="P:secondary metabolite biosynthetic process"/>
    <property type="evidence" value="ECO:0007669"/>
    <property type="project" value="UniProtKB-ARBA"/>
</dbReference>
<dbReference type="Pfam" id="PF00109">
    <property type="entry name" value="ketoacyl-synt"/>
    <property type="match status" value="2"/>
</dbReference>
<dbReference type="InterPro" id="IPR049551">
    <property type="entry name" value="PKS_DH_C"/>
</dbReference>
<dbReference type="InterPro" id="IPR029063">
    <property type="entry name" value="SAM-dependent_MTases_sf"/>
</dbReference>
<name>K2QRK0_MACPH</name>
<evidence type="ECO:0000313" key="12">
    <source>
        <dbReference type="EMBL" id="EKG12506.1"/>
    </source>
</evidence>
<dbReference type="SUPFAM" id="SSF51735">
    <property type="entry name" value="NAD(P)-binding Rossmann-fold domains"/>
    <property type="match status" value="5"/>
</dbReference>
<evidence type="ECO:0000259" key="10">
    <source>
        <dbReference type="PROSITE" id="PS52004"/>
    </source>
</evidence>
<dbReference type="CDD" id="cd05195">
    <property type="entry name" value="enoyl_red"/>
    <property type="match status" value="1"/>
</dbReference>
<feature type="domain" description="Carrier" evidence="9">
    <location>
        <begin position="5398"/>
        <end position="5476"/>
    </location>
</feature>
<feature type="domain" description="Ketosynthase family 3 (KS3)" evidence="10">
    <location>
        <begin position="1335"/>
        <end position="1766"/>
    </location>
</feature>
<dbReference type="SUPFAM" id="SSF52151">
    <property type="entry name" value="FabD/lysophospholipase-like"/>
    <property type="match status" value="1"/>
</dbReference>
<feature type="domain" description="PKS/mFAS DH" evidence="11">
    <location>
        <begin position="3880"/>
        <end position="4185"/>
    </location>
</feature>
<dbReference type="SUPFAM" id="SSF50129">
    <property type="entry name" value="GroES-like"/>
    <property type="match status" value="1"/>
</dbReference>
<feature type="region of interest" description="Disordered" evidence="8">
    <location>
        <begin position="5473"/>
        <end position="5494"/>
    </location>
</feature>
<dbReference type="SMART" id="SM00827">
    <property type="entry name" value="PKS_AT"/>
    <property type="match status" value="1"/>
</dbReference>
<dbReference type="InterPro" id="IPR020843">
    <property type="entry name" value="ER"/>
</dbReference>
<dbReference type="CDD" id="cd02440">
    <property type="entry name" value="AdoMet_MTases"/>
    <property type="match status" value="3"/>
</dbReference>
<dbReference type="InterPro" id="IPR049552">
    <property type="entry name" value="PKS_DH_N"/>
</dbReference>
<feature type="region of interest" description="Disordered" evidence="8">
    <location>
        <begin position="3377"/>
        <end position="3401"/>
    </location>
</feature>
<dbReference type="InterPro" id="IPR011032">
    <property type="entry name" value="GroES-like_sf"/>
</dbReference>
<dbReference type="InterPro" id="IPR001227">
    <property type="entry name" value="Ac_transferase_dom_sf"/>
</dbReference>
<dbReference type="Gene3D" id="3.40.47.10">
    <property type="match status" value="2"/>
</dbReference>
<dbReference type="PROSITE" id="PS00606">
    <property type="entry name" value="KS3_1"/>
    <property type="match status" value="2"/>
</dbReference>
<dbReference type="Proteomes" id="UP000007129">
    <property type="component" value="Unassembled WGS sequence"/>
</dbReference>
<dbReference type="SMART" id="SM00826">
    <property type="entry name" value="PKS_DH"/>
    <property type="match status" value="2"/>
</dbReference>
<dbReference type="EMBL" id="AHHD01000449">
    <property type="protein sequence ID" value="EKG12506.1"/>
    <property type="molecule type" value="Genomic_DNA"/>
</dbReference>
<dbReference type="CDD" id="cd00833">
    <property type="entry name" value="PKS"/>
    <property type="match status" value="2"/>
</dbReference>
<dbReference type="HOGENOM" id="CLU_223078_0_0_1"/>
<accession>K2QRK0</accession>
<feature type="region of interest" description="C-terminal hotdog fold" evidence="7">
    <location>
        <begin position="4027"/>
        <end position="4185"/>
    </location>
</feature>
<feature type="compositionally biased region" description="Acidic residues" evidence="8">
    <location>
        <begin position="480"/>
        <end position="490"/>
    </location>
</feature>
<feature type="active site" description="Proton acceptor; for dehydratase activity" evidence="7">
    <location>
        <position position="3914"/>
    </location>
</feature>
<dbReference type="InterPro" id="IPR020841">
    <property type="entry name" value="PKS_Beta-ketoAc_synthase_dom"/>
</dbReference>
<feature type="active site" description="Proton donor; for dehydratase activity" evidence="7">
    <location>
        <position position="4089"/>
    </location>
</feature>
<dbReference type="GO" id="GO:0004312">
    <property type="term" value="F:fatty acid synthase activity"/>
    <property type="evidence" value="ECO:0007669"/>
    <property type="project" value="TreeGrafter"/>
</dbReference>
<dbReference type="SMART" id="SM01294">
    <property type="entry name" value="PKS_PP_betabranch"/>
    <property type="match status" value="1"/>
</dbReference>
<dbReference type="Pfam" id="PF00550">
    <property type="entry name" value="PP-binding"/>
    <property type="match status" value="1"/>
</dbReference>
<dbReference type="SUPFAM" id="SSF47336">
    <property type="entry name" value="ACP-like"/>
    <property type="match status" value="1"/>
</dbReference>
<keyword evidence="4" id="KW-0521">NADP</keyword>
<dbReference type="Pfam" id="PF21089">
    <property type="entry name" value="PKS_DH_N"/>
    <property type="match status" value="1"/>
</dbReference>
<feature type="region of interest" description="C-terminal hotdog fold" evidence="7">
    <location>
        <begin position="2309"/>
        <end position="2454"/>
    </location>
</feature>
<reference evidence="12 13" key="1">
    <citation type="journal article" date="2012" name="BMC Genomics">
        <title>Tools to kill: Genome of one of the most destructive plant pathogenic fungi Macrophomina phaseolina.</title>
        <authorList>
            <person name="Islam M.S."/>
            <person name="Haque M.S."/>
            <person name="Islam M.M."/>
            <person name="Emdad E.M."/>
            <person name="Halim A."/>
            <person name="Hossen Q.M.M."/>
            <person name="Hossain M.Z."/>
            <person name="Ahmed B."/>
            <person name="Rahim S."/>
            <person name="Rahman M.S."/>
            <person name="Alam M.M."/>
            <person name="Hou S."/>
            <person name="Wan X."/>
            <person name="Saito J.A."/>
            <person name="Alam M."/>
        </authorList>
    </citation>
    <scope>NUCLEOTIDE SEQUENCE [LARGE SCALE GENOMIC DNA]</scope>
    <source>
        <strain evidence="12 13">MS6</strain>
    </source>
</reference>
<feature type="compositionally biased region" description="Low complexity" evidence="8">
    <location>
        <begin position="5377"/>
        <end position="5392"/>
    </location>
</feature>
<dbReference type="SMART" id="SM00825">
    <property type="entry name" value="PKS_KS"/>
    <property type="match status" value="2"/>
</dbReference>
<dbReference type="PROSITE" id="PS50075">
    <property type="entry name" value="CARRIER"/>
    <property type="match status" value="2"/>
</dbReference>
<feature type="active site" description="Proton donor; for dehydratase activity" evidence="7">
    <location>
        <position position="2367"/>
    </location>
</feature>
<dbReference type="InterPro" id="IPR050091">
    <property type="entry name" value="PKS_NRPS_Biosynth_Enz"/>
</dbReference>
<dbReference type="InterPro" id="IPR049900">
    <property type="entry name" value="PKS_mFAS_DH"/>
</dbReference>
<dbReference type="Gene3D" id="3.40.50.1820">
    <property type="entry name" value="alpha/beta hydrolase"/>
    <property type="match status" value="1"/>
</dbReference>
<evidence type="ECO:0000256" key="6">
    <source>
        <dbReference type="ARBA" id="ARBA00023315"/>
    </source>
</evidence>
<dbReference type="Gene3D" id="3.90.180.10">
    <property type="entry name" value="Medium-chain alcohol dehydrogenases, catalytic domain"/>
    <property type="match status" value="1"/>
</dbReference>
<dbReference type="InterPro" id="IPR018201">
    <property type="entry name" value="Ketoacyl_synth_AS"/>
</dbReference>
<dbReference type="InterPro" id="IPR036736">
    <property type="entry name" value="ACP-like_sf"/>
</dbReference>
<protein>
    <submittedName>
        <fullName evidence="12">Beta-ketoacyl synthase</fullName>
    </submittedName>
</protein>
<evidence type="ECO:0000256" key="1">
    <source>
        <dbReference type="ARBA" id="ARBA00022450"/>
    </source>
</evidence>
<dbReference type="Gene3D" id="1.10.1200.10">
    <property type="entry name" value="ACP-like"/>
    <property type="match status" value="2"/>
</dbReference>
<dbReference type="Pfam" id="PF14765">
    <property type="entry name" value="PS-DH"/>
    <property type="match status" value="2"/>
</dbReference>
<dbReference type="eggNOG" id="KOG1202">
    <property type="taxonomic scope" value="Eukaryota"/>
</dbReference>
<dbReference type="Gene3D" id="3.40.50.150">
    <property type="entry name" value="Vaccinia Virus protein VP39"/>
    <property type="match status" value="3"/>
</dbReference>
<dbReference type="InterPro" id="IPR020806">
    <property type="entry name" value="PKS_PP-bd"/>
</dbReference>
<dbReference type="VEuPathDB" id="FungiDB:MPH_10376"/>
<feature type="region of interest" description="Disordered" evidence="8">
    <location>
        <begin position="1279"/>
        <end position="1327"/>
    </location>
</feature>
<dbReference type="InterPro" id="IPR013154">
    <property type="entry name" value="ADH-like_N"/>
</dbReference>
<dbReference type="Gene3D" id="3.10.129.110">
    <property type="entry name" value="Polyketide synthase dehydratase"/>
    <property type="match status" value="2"/>
</dbReference>
<evidence type="ECO:0000256" key="8">
    <source>
        <dbReference type="SAM" id="MobiDB-lite"/>
    </source>
</evidence>
<dbReference type="InterPro" id="IPR013149">
    <property type="entry name" value="ADH-like_C"/>
</dbReference>
<evidence type="ECO:0000313" key="13">
    <source>
        <dbReference type="Proteomes" id="UP000007129"/>
    </source>
</evidence>
<dbReference type="Pfam" id="PF08659">
    <property type="entry name" value="KR"/>
    <property type="match status" value="2"/>
</dbReference>
<feature type="region of interest" description="N-terminal hotdog fold" evidence="7">
    <location>
        <begin position="3880"/>
        <end position="4005"/>
    </location>
</feature>
<dbReference type="Pfam" id="PF02801">
    <property type="entry name" value="Ketoacyl-synt_C"/>
    <property type="match status" value="2"/>
</dbReference>
<dbReference type="InterPro" id="IPR016035">
    <property type="entry name" value="Acyl_Trfase/lysoPLipase"/>
</dbReference>
<evidence type="ECO:0000256" key="2">
    <source>
        <dbReference type="ARBA" id="ARBA00022553"/>
    </source>
</evidence>
<dbReference type="GO" id="GO:0004315">
    <property type="term" value="F:3-oxoacyl-[acyl-carrier-protein] synthase activity"/>
    <property type="evidence" value="ECO:0007669"/>
    <property type="project" value="InterPro"/>
</dbReference>
<dbReference type="SMART" id="SM00829">
    <property type="entry name" value="PKS_ER"/>
    <property type="match status" value="1"/>
</dbReference>
<feature type="region of interest" description="Disordered" evidence="8">
    <location>
        <begin position="477"/>
        <end position="498"/>
    </location>
</feature>
<evidence type="ECO:0000259" key="11">
    <source>
        <dbReference type="PROSITE" id="PS52019"/>
    </source>
</evidence>
<keyword evidence="6" id="KW-0012">Acyltransferase</keyword>
<gene>
    <name evidence="12" type="ORF">MPH_10376</name>
</gene>
<evidence type="ECO:0000256" key="4">
    <source>
        <dbReference type="ARBA" id="ARBA00022857"/>
    </source>
</evidence>
<organism evidence="12 13">
    <name type="scientific">Macrophomina phaseolina (strain MS6)</name>
    <name type="common">Charcoal rot fungus</name>
    <dbReference type="NCBI Taxonomy" id="1126212"/>
    <lineage>
        <taxon>Eukaryota</taxon>
        <taxon>Fungi</taxon>
        <taxon>Dikarya</taxon>
        <taxon>Ascomycota</taxon>
        <taxon>Pezizomycotina</taxon>
        <taxon>Dothideomycetes</taxon>
        <taxon>Dothideomycetes incertae sedis</taxon>
        <taxon>Botryosphaeriales</taxon>
        <taxon>Botryosphaeriaceae</taxon>
        <taxon>Macrophomina</taxon>
    </lineage>
</organism>
<feature type="region of interest" description="N-terminal hotdog fold" evidence="7">
    <location>
        <begin position="2166"/>
        <end position="2294"/>
    </location>
</feature>
<keyword evidence="3" id="KW-0808">Transferase</keyword>
<dbReference type="SMART" id="SM00823">
    <property type="entry name" value="PKS_PP"/>
    <property type="match status" value="2"/>
</dbReference>
<dbReference type="InterPro" id="IPR014030">
    <property type="entry name" value="Ketoacyl_synth_N"/>
</dbReference>
<dbReference type="GO" id="GO:0006633">
    <property type="term" value="P:fatty acid biosynthetic process"/>
    <property type="evidence" value="ECO:0007669"/>
    <property type="project" value="InterPro"/>
</dbReference>
<keyword evidence="2" id="KW-0597">Phosphoprotein</keyword>
<dbReference type="InterPro" id="IPR042104">
    <property type="entry name" value="PKS_dehydratase_sf"/>
</dbReference>
<dbReference type="InParanoid" id="K2QRK0"/>
<dbReference type="SUPFAM" id="SSF53474">
    <property type="entry name" value="alpha/beta-Hydrolases"/>
    <property type="match status" value="1"/>
</dbReference>
<dbReference type="PROSITE" id="PS52019">
    <property type="entry name" value="PKS_MFAS_DH"/>
    <property type="match status" value="2"/>
</dbReference>
<dbReference type="SMART" id="SM00822">
    <property type="entry name" value="PKS_KR"/>
    <property type="match status" value="2"/>
</dbReference>
<dbReference type="InterPro" id="IPR013217">
    <property type="entry name" value="Methyltransf_12"/>
</dbReference>
<dbReference type="Gene3D" id="3.40.366.10">
    <property type="entry name" value="Malonyl-Coenzyme A Acyl Carrier Protein, domain 2"/>
    <property type="match status" value="1"/>
</dbReference>
<dbReference type="InterPro" id="IPR006162">
    <property type="entry name" value="Ppantetheine_attach_site"/>
</dbReference>
<dbReference type="SUPFAM" id="SSF53901">
    <property type="entry name" value="Thiolase-like"/>
    <property type="match status" value="2"/>
</dbReference>
<dbReference type="PANTHER" id="PTHR43775">
    <property type="entry name" value="FATTY ACID SYNTHASE"/>
    <property type="match status" value="1"/>
</dbReference>
<dbReference type="InterPro" id="IPR013968">
    <property type="entry name" value="PKS_KR"/>
</dbReference>
<feature type="compositionally biased region" description="Low complexity" evidence="8">
    <location>
        <begin position="3391"/>
        <end position="3401"/>
    </location>
</feature>
<dbReference type="Pfam" id="PF00107">
    <property type="entry name" value="ADH_zinc_N"/>
    <property type="match status" value="1"/>
</dbReference>
<dbReference type="InterPro" id="IPR016039">
    <property type="entry name" value="Thiolase-like"/>
</dbReference>
<dbReference type="Gene3D" id="3.40.50.720">
    <property type="entry name" value="NAD(P)-binding Rossmann-like Domain"/>
    <property type="match status" value="5"/>
</dbReference>
<dbReference type="InterPro" id="IPR009081">
    <property type="entry name" value="PP-bd_ACP"/>
</dbReference>
<feature type="domain" description="Ketosynthase family 3 (KS3)" evidence="10">
    <location>
        <begin position="3416"/>
        <end position="3851"/>
    </location>
</feature>
<dbReference type="SUPFAM" id="SSF55048">
    <property type="entry name" value="Probable ACP-binding domain of malonyl-CoA ACP transacylase"/>
    <property type="match status" value="1"/>
</dbReference>
<dbReference type="InterPro" id="IPR029058">
    <property type="entry name" value="AB_hydrolase_fold"/>
</dbReference>
<evidence type="ECO:0000256" key="3">
    <source>
        <dbReference type="ARBA" id="ARBA00022679"/>
    </source>
</evidence>
<dbReference type="SUPFAM" id="SSF53335">
    <property type="entry name" value="S-adenosyl-L-methionine-dependent methyltransferases"/>
    <property type="match status" value="3"/>
</dbReference>
<dbReference type="InterPro" id="IPR057326">
    <property type="entry name" value="KR_dom"/>
</dbReference>
<evidence type="ECO:0000259" key="9">
    <source>
        <dbReference type="PROSITE" id="PS50075"/>
    </source>
</evidence>
<dbReference type="STRING" id="1126212.K2QRK0"/>
<dbReference type="GO" id="GO:0016491">
    <property type="term" value="F:oxidoreductase activity"/>
    <property type="evidence" value="ECO:0007669"/>
    <property type="project" value="InterPro"/>
</dbReference>
<feature type="domain" description="Carrier" evidence="9">
    <location>
        <begin position="1198"/>
        <end position="1275"/>
    </location>
</feature>
<evidence type="ECO:0000256" key="5">
    <source>
        <dbReference type="ARBA" id="ARBA00023268"/>
    </source>
</evidence>
<dbReference type="Pfam" id="PF08242">
    <property type="entry name" value="Methyltransf_12"/>
    <property type="match status" value="3"/>
</dbReference>
<dbReference type="InterPro" id="IPR016036">
    <property type="entry name" value="Malonyl_transacylase_ACP-bd"/>
</dbReference>
<dbReference type="InterPro" id="IPR020807">
    <property type="entry name" value="PKS_DH"/>
</dbReference>
<dbReference type="Pfam" id="PF00698">
    <property type="entry name" value="Acyl_transf_1"/>
    <property type="match status" value="1"/>
</dbReference>
<sequence length="5799" mass="621534">MAESEDVSHMLASLNNMAFLAADAYTSQQHASAKDVQSLSEVIFHLKNIQSILNDDAHCHRANDSEYLVDIREDEKLVAYGPDDRTPLLTAGITAATELIASNENESTKFHAEPVPVDLVGALAGVSREERPAFDERLFAHIFNRIVARALAGPAIVTAANWILVDRFAFDHQHLHLRNLTSWKRRIFASGLSSLHEASLQLLFHLDSCEAAAGPDAGAVGVSVALHAVLPGTLPSGTERLLLWNGHAKVAAASPTSGKTKEKVPTLTLRPRYVEWIYVGDVPSSPTATPYFPSLSPSPSHSTHHSSGKRHHFLLLQGSPSGLMDELHANLKSGGSEVKRSDIRSVFHTSSTHPLGGFGQEETAVVIDMASIIAADDNDDRFGATSSSAILCQELCERLASATSGGLRVILVTQGVLAVAGYEDRQVEADCLGAAELVGHYTGGALDVWQIDVDARAATSEGSEALGRLLVLGGGGVGGGDDDDDDDDDSGGSVFAADGRGKGSTAKIAALRGGSRLFRPVWVESARILDAAGAGDEASLMLRAPFQASFRERQQVFEMERLLADACTGALRSVVEPEVFERAFRKLDRLAERSLAAAIAAIERQGLESSVPAYFKGLLERYRHGKDSKHSGMADEAETWQAELAELSAECPQLRPSVSLLANVLGRHRDVLLGRLAPLDVLFGKHGSGAAAIGSAGQQDRGAAADVYDEAVLARVHKSVVEATVSRLCELSSASGRRLRILEVGAGTGGTALPVLRLLQQRHPGCCAEYAFTDLGAHFVNAFARRYRHEFPFLRTRALDIGQHPSRQGFAAGEYDVVICVNVLHATPSVETTLAHVHSLLAAGGVLILQEITTQMSAFLDATFGLTEGWWAASPSDSFRPSGYPTLEPRAWHQALHRTGFVWTAGTPSGGALDQQAVFVAQKTPIGTAADALAARGPEESDGWYVLVGERGNPMTALAAQELIEAFDARRLIWLRFGVGEVVTPRAQDEEDRAVQLASDAGVDLQVFEGNREISGITTAGVRSLLEGGRVQGVVWVIGDRGGAGSPTATFSALQQLHVDLDRLDRIPRRLVVLHGVAYEGDCPLQDAVESFVRFRRGRLGLPTLLARWPLGEESNISSSVARSTVAAAIRCCGLQSNRIAILDFVGTWREAQSGQQKIKMGEIEALATCGTIPDVNQHSQATNGTKDVTAARPSSVPSIDTITAAVVAEAEALLGSSASLDADDPLMQAGIDSLAVVELRTGLKRLFPSAPLPSTYIYEFATARAIGEAIADMLSEVEQDEEVAGAEAPRAAPSPPVMAPSQTAKETSLPRIAPSHCSTSAQSKVGEPLFDDKDHKIAVVAMDCRMPGGLNSSDEFWEGLKLGKDAMVDIPLSRFDVDEVYDDDVDALPKGRTYVRRGGFLERAEHFDRSRFSIPEVQLQQMDPQQRILLETVDSALKDAGYTRKDMLGRDASVYIGVSCKDWAKVAPLDGAFIGTGAAAAIVSNRISFELGLSGTSMSIDTACSSSLVAVDLAVQALRLGRTDMAVAGGVNMILHPDPYVVFCQNKMLSPDGVCKTFDRDAKGYVRSEGCGVVILKRLSDALRDGNAVLGVITGSCSNQDGRSTNISAPSGKAQQEVVRKALRDAGRQPDEVDFVELHGTGTALGDPVEVHSLKAVFGSKSKAPTEGVRARPLYLGAVKTNIGHPEAAAGIAGLIKCLWVVQQRQVPPNIHLDNINPEIEFDGFEMARLPQRVEEVGRGPQRAVVAGCSSFGFGGTNVHVIVESPPPQARKRESKRIEKSREEKADALARAPHDEMLVVAFTGQGSQFASMAKELYGEDGVFAAAVDHCVDISSRWIAPGDLRKALLEPGVDATEVIAPAHVSQPSLFVMEYAIYQSLLARGIQVDAVLGHSIGEIVAAVVSGCLSLEEGLRLVCHRGMAMEEADVSGTMYAVMLPHPTIQAAIDLLGLGTSVAVAAVNGSNLTTVAGLHEALQRLLQHLGDSIIRAPLKVSRPFHSPLMVRCVESFTERIGSLSARLPVSVRFWSTVTATEMSVAPDVDYWVRHALQPVLFEPAMRAVSEAFAGRVRVLEVGPKSVLCDMMRRWASVPAGLPASCALLGWSSVAAKSGASLATLEAAVAANKQHFEKREDVYEDGEEGDCGNNIVLVGPGPRDGFFPWRRGYHALITRPEILHLDADTCAVRFRLNHRALQLVADHVVRRRPILPGAAVFDLALGGHQVLHGLHPLDALPVELRDAVISRPVVLAADMEPPWLQLTYKGSDSSVRLMSAVDTSHEFVEHANATIVHVEPTRRGQRLRLQTIRSRCTQTVDVADLRAKLAARGLVYGPQFQAMVRAQRRDGECLAELRLPPSGSSGYVVHPGVLDSAMQTCAATLSSMAGSDAFAVGSLGRLRVCAFMGEHRRDAFVVAWSRVVSSTADCYEANVDVCDTRGNILFSLESLRLVRVSSQVALITSPRCLYLTEWAPLQPPPGESLRAASSARLPEVAAINLGQVLGILTGPGSARRGPVAAFRDALRAACGAVDITLHSATSPAANTLVHACSPSESAFTVTSQLCRLFQAVTEMPALSDLRTIIVVTFGSQSVCEDDICNSPEASAAWGLTRSARLEFPTLRLVTIDVDVSDSARKQAWAVLDAVLDASEDEVAWRDARRYVPRLTDPGFQGLEDETIDLASPAFGFSIDAALPPGLDLNIAVPVDVDDAELARVRRGYALVNSLALQSLIQGAASVGSESDVAPVVRPLWRRYRNMSTSSIQVDLVPPVIEDAAAWIDDAIEGHPEVTSELVMLKSLYGQHGLVFRGERDPLELLFRTDRHTETKGIYSESFYARYYNSVVTYVLSALVQPQRRKLRILEVGGGSGSTTRRMLETVAALEIEVDYHFTDISETFIRKASCSGELNAPGARVTYGMFDAERDPRLQGLASSSFDLIVAVNVIHATRVLKETMTNLRQLLRPRGVVILSEITRPSAMTDASFGMTEGWWRFDDKDLRPEYPLMEPARWESLLLSTGFDQVRTLENPKAGESQAVIVAQASSSSLIDVTRDHVQEPGERGVYVVAGGTGGIGLLTAIVLLEQGCRRVYLLSRSGNVSSNSTHLWDRLMAVADVDQVVKVACDVSSAVQVAEVFAGIRQRGEWVEGIIHSAGALSDAMLRNQTCGSITTVFAAKVEALRHLHSCSLEEPRLRHFVIYSSCAALLGSPGQSNHAAANAFLDSFAAYRRSCGLAGLSIQWGTVSGIGEAARKGANKLAVKFGHGQVSEIEAESYLKAVFASDDASVLPGPICISPFNWATFSKMRTRVPSLVSAFSVIPKPAPSRPVDATTAAQAVSAPATGGNASKLGAGVKLSASLVFDYPTLGRLQDYLEALPELMAITAQTEQQPLVPPAQATPTAETSPQQQQYQSPSPKISSMIYSVPQVVDKVVSVVGMDARLPHANTVEDLWNLLLSGEDPFRDIPFSRWDLDDNFYSPKSADGKATGRSYVKQGAFLGPDQLEWFDNSFFGISNAEARTMDPNQRLLLEVSYQALADAGYTRDSLRGQNVGVFVGFMNYDSFFLASGGDAGAFTASSASPAVLSNRVSHALGLEGPSCTLDTACSASLYALHSAISALRSGQCDAAVVAGVNVMMSPAAFVAECAAGMLSASQRCRPLDDSADGFARGEGCVAIVLQRRADATAQGRYIHADILGSAIGHDGTTVNLTSPNGPAQARVVKRALQDAGASPSSIAFVEGHLTGTVLGDPIEFSALRSVFGTPAAQENRSAPLHLGAIKSNLGHLEGVAGIAGLVKAILSLKHRVMPPIARLKKLNRHLDTQGFNVNIPGSGSIGLVPSSSSGSELRCGVSSFGFSGANAHIVLEAASATQRGSVARARHVFSRNYFPLRRSGSHALLGRLLPGENSLASGGEHEVLIGHRLFALLEQHVVKGAPTAPGAMFVELAASVIAGTGPLPSAHLQEIVFAAPLAVSSPRSKKVLISHETDRRFIISWTTVDEQAEEEGESHVAAYGQFKGPANLPSPDERNGLIARLQRHRESCKNVVDMHAVWKQLEGFGIYYGGLFRSLQRVYTSIDERAALAYGHISLGENGEDGFLAHPALLDSAMQLCAAAVLAKLSAEVQSGGNAVRTFLPFAMTGIRFWAPQPRHSRVREFAAISEVLSVGSADVRARLSVFDEERNPIFDIDEVIFRPVGANGEDPSPIRSESKLPDALHTVCWARMSRAPELEAVAQPCVLVVEDEQDLGFLRPKLPSSVTVALLQDYKSSDTPSQTLYYLPSTSGSAADLCASALGLLNTVIDSTSLAGSASPSIWMFSRASQVVPVVHPQQAALWGLARSISLEDARDVRIGLVDLVTNKSDRAADREDMLANVPKLLGRMAAPSRPLSELAWNAEIDTWFAPRLVPDRLCELNAPTMAIATNGLDSLEAVSVVEPDGLVELGDEQLSIRVGAVGINFHDVLFAAGGLQHGSSALGADFAGTVEAVGAGVHHVAPGDVVFGMAEACMRSVVRCNARLVRKLPEGLSMVDAAALPTVFATAYHCLVELAQLQSGQMILVHTATGGLGHLIISIAQARGARIAATAGSEEKRAYLCESLGLESSMVSTSRDPSAFAAQLKHLAGQVDVVINTLSGEYIPESLRLLKRDGRFIETGKVSIWSRDQVASFNPDIVYHTVDLDITGSASVGLMDTFLSRLAEGVVDGSVQPPPVTVFEYPTQLRDAFRYVRTARHIGKVVLRMPSTAIPRTLAAANTCPGFSPPDVPADFDQVRYQEGIEKVAQFAARQLHTAVGRLAEHEVDNRWRKLFGRYANQEVRTDGAEKEISIEEIIKLWPEVRPEARLVGLMEGKVEDLFKGHVDAPALLFSEEAMEVVEGFYVGSLALDYYNTVLRETLASLLRGRPSSRKIRILEVGAGTGATTAKLLPALESLEFEYVFTDVSSVFLKKAKRDMARRVPATGSMVYDILDIEVDPCAQGFQPGQFDIVLAANCIHATRRMKETVGNMRSLLRPSGVMLLFESTRQSAISDCTFGFTDGWWRFEDLDLRPGYPLMPFDTWRSLLMDNGFVSVDRTDCLEGALESSAIIVARNGPTASDSPEGPSEVIRADAAYMVTGGNSGLGLVAARALVNAGARHIVLLSRSGEIRKDDAHLWLQLASAATNLGVKLVHLPCDVGDGDALNQTVASLRAQGCPEIRGVVHAAGVLDDAPFRQQSKATLTAVIDPKVTGAISLRQALAPQPDFILLFSSAAGLLGSPTQSNHCAANATLDALATQWRSEGLPVMSLAWGMVLGLGTLRRQPPGRAAIERLGGISPELAYQTICATIAAAIGSNNHSGYLLCSPIQWPKLLVTAEHADSDSAVNSTQPGHRQLFSTYRKYLSLRRQLEPKQRRISRKSARSATKSTSTPSFSKPTQQAAVPSQESIASTIRNILADVTGTKLPEIEPDLRFENHGVDSLSAMELGNRLNAAFPGLSISPMALNGFPTLSSLSHHIHREQHSDGHLPASPEGEQQHQQAQNLVDLNDVPDDGRPETPIGIVIHGGAGEVSHVKHLAARLSFKVVGVRQTDDVPAGCVVTMAAHYIRVLERAGLLGCDRRRVQLMGYSFGGCVAWEMARLLEMKKPGGDAPRQPERLLLLDGGPTTDVSMENVLGCSAPLDGAEDGVAALAIRLMGALLLASGAKVIGTSDIVATLQQVGLVPACKDAGVDKDEDREQKGPFDLGLIERTTRDVIARLPPSLRGAPLQRLTDLFAGNMAAYDRYLAFHLAGKAPCFNGPVWIARSKGVPRDEGDRHRAQLWLDSDHYAFMDLPELADAIQALVA</sequence>
<feature type="region of interest" description="Disordered" evidence="8">
    <location>
        <begin position="5364"/>
        <end position="5401"/>
    </location>
</feature>
<feature type="domain" description="PKS/mFAS DH" evidence="11">
    <location>
        <begin position="2166"/>
        <end position="2454"/>
    </location>
</feature>
<dbReference type="Pfam" id="PF08240">
    <property type="entry name" value="ADH_N"/>
    <property type="match status" value="1"/>
</dbReference>